<feature type="transmembrane region" description="Helical" evidence="2">
    <location>
        <begin position="193"/>
        <end position="210"/>
    </location>
</feature>
<dbReference type="Pfam" id="PF00226">
    <property type="entry name" value="DnaJ"/>
    <property type="match status" value="1"/>
</dbReference>
<dbReference type="PANTHER" id="PTHR43096:SF52">
    <property type="entry name" value="DNAJ HOMOLOG 1, MITOCHONDRIAL-RELATED"/>
    <property type="match status" value="1"/>
</dbReference>
<accession>A0AB34K865</accession>
<evidence type="ECO:0000259" key="3">
    <source>
        <dbReference type="PROSITE" id="PS50076"/>
    </source>
</evidence>
<keyword evidence="2" id="KW-0812">Transmembrane</keyword>
<feature type="domain" description="J" evidence="3">
    <location>
        <begin position="61"/>
        <end position="125"/>
    </location>
</feature>
<reference evidence="4 5" key="1">
    <citation type="journal article" date="2024" name="Science">
        <title>Giant polyketide synthase enzymes in the biosynthesis of giant marine polyether toxins.</title>
        <authorList>
            <person name="Fallon T.R."/>
            <person name="Shende V.V."/>
            <person name="Wierzbicki I.H."/>
            <person name="Pendleton A.L."/>
            <person name="Watervoot N.F."/>
            <person name="Auber R.P."/>
            <person name="Gonzalez D.J."/>
            <person name="Wisecaver J.H."/>
            <person name="Moore B.S."/>
        </authorList>
    </citation>
    <scope>NUCLEOTIDE SEQUENCE [LARGE SCALE GENOMIC DNA]</scope>
    <source>
        <strain evidence="4 5">12B1</strain>
    </source>
</reference>
<feature type="transmembrane region" description="Helical" evidence="2">
    <location>
        <begin position="257"/>
        <end position="278"/>
    </location>
</feature>
<dbReference type="InterPro" id="IPR036869">
    <property type="entry name" value="J_dom_sf"/>
</dbReference>
<evidence type="ECO:0000313" key="4">
    <source>
        <dbReference type="EMBL" id="KAL1529567.1"/>
    </source>
</evidence>
<evidence type="ECO:0000313" key="5">
    <source>
        <dbReference type="Proteomes" id="UP001515480"/>
    </source>
</evidence>
<dbReference type="PROSITE" id="PS50076">
    <property type="entry name" value="DNAJ_2"/>
    <property type="match status" value="1"/>
</dbReference>
<proteinExistence type="predicted"/>
<dbReference type="AlphaFoldDB" id="A0AB34K865"/>
<keyword evidence="1" id="KW-0143">Chaperone</keyword>
<evidence type="ECO:0000256" key="1">
    <source>
        <dbReference type="ARBA" id="ARBA00023186"/>
    </source>
</evidence>
<dbReference type="CDD" id="cd06257">
    <property type="entry name" value="DnaJ"/>
    <property type="match status" value="1"/>
</dbReference>
<dbReference type="Proteomes" id="UP001515480">
    <property type="component" value="Unassembled WGS sequence"/>
</dbReference>
<dbReference type="PROSITE" id="PS00636">
    <property type="entry name" value="DNAJ_1"/>
    <property type="match status" value="1"/>
</dbReference>
<feature type="transmembrane region" description="Helical" evidence="2">
    <location>
        <begin position="217"/>
        <end position="237"/>
    </location>
</feature>
<gene>
    <name evidence="4" type="ORF">AB1Y20_000511</name>
</gene>
<name>A0AB34K865_PRYPA</name>
<keyword evidence="5" id="KW-1185">Reference proteome</keyword>
<organism evidence="4 5">
    <name type="scientific">Prymnesium parvum</name>
    <name type="common">Toxic golden alga</name>
    <dbReference type="NCBI Taxonomy" id="97485"/>
    <lineage>
        <taxon>Eukaryota</taxon>
        <taxon>Haptista</taxon>
        <taxon>Haptophyta</taxon>
        <taxon>Prymnesiophyceae</taxon>
        <taxon>Prymnesiales</taxon>
        <taxon>Prymnesiaceae</taxon>
        <taxon>Prymnesium</taxon>
    </lineage>
</organism>
<keyword evidence="2" id="KW-0472">Membrane</keyword>
<dbReference type="PRINTS" id="PR00625">
    <property type="entry name" value="JDOMAIN"/>
</dbReference>
<evidence type="ECO:0000256" key="2">
    <source>
        <dbReference type="SAM" id="Phobius"/>
    </source>
</evidence>
<dbReference type="SUPFAM" id="SSF46565">
    <property type="entry name" value="Chaperone J-domain"/>
    <property type="match status" value="1"/>
</dbReference>
<protein>
    <recommendedName>
        <fullName evidence="3">J domain-containing protein</fullName>
    </recommendedName>
</protein>
<dbReference type="GO" id="GO:0051082">
    <property type="term" value="F:unfolded protein binding"/>
    <property type="evidence" value="ECO:0007669"/>
    <property type="project" value="TreeGrafter"/>
</dbReference>
<dbReference type="GO" id="GO:0042026">
    <property type="term" value="P:protein refolding"/>
    <property type="evidence" value="ECO:0007669"/>
    <property type="project" value="TreeGrafter"/>
</dbReference>
<dbReference type="GO" id="GO:0005737">
    <property type="term" value="C:cytoplasm"/>
    <property type="evidence" value="ECO:0007669"/>
    <property type="project" value="TreeGrafter"/>
</dbReference>
<dbReference type="InterPro" id="IPR001623">
    <property type="entry name" value="DnaJ_domain"/>
</dbReference>
<dbReference type="EMBL" id="JBGBPQ010000001">
    <property type="protein sequence ID" value="KAL1529567.1"/>
    <property type="molecule type" value="Genomic_DNA"/>
</dbReference>
<sequence length="339" mass="37073">MALRRVASLVAARASRAPSCAPSSFGPSLRGGVARHCPPRPPLRETHSRAEALRVPDIEGSAYTILGVSEEADARTIKSAYIRLARMWHPDVSGHHDATRIFPYITLSNEILKDEDQRMLYDFILKEKIPLLHTPQNFQATYPKVAWMVPYLKYRDHFCWFLVALLGGALALARGREFLRPVGDRSDPPPPLPALASLLCTTLLASASALQGVSGRAGAYLVVGAACTGAFIGRIGIRFTFVDLDRLTLARERGVRWLVANSRVLCELTGGLIAILLFSRGSALPWKKQHFRSLRVGLLGALFGHAMSRITVFNHEIALARPPNVAIAVDPAGSVTENE</sequence>
<dbReference type="Gene3D" id="1.10.287.110">
    <property type="entry name" value="DnaJ domain"/>
    <property type="match status" value="1"/>
</dbReference>
<dbReference type="PANTHER" id="PTHR43096">
    <property type="entry name" value="DNAJ HOMOLOG 1, MITOCHONDRIAL-RELATED"/>
    <property type="match status" value="1"/>
</dbReference>
<keyword evidence="2" id="KW-1133">Transmembrane helix</keyword>
<dbReference type="SMART" id="SM00271">
    <property type="entry name" value="DnaJ"/>
    <property type="match status" value="1"/>
</dbReference>
<feature type="transmembrane region" description="Helical" evidence="2">
    <location>
        <begin position="157"/>
        <end position="173"/>
    </location>
</feature>
<dbReference type="InterPro" id="IPR018253">
    <property type="entry name" value="DnaJ_domain_CS"/>
</dbReference>
<comment type="caution">
    <text evidence="4">The sequence shown here is derived from an EMBL/GenBank/DDBJ whole genome shotgun (WGS) entry which is preliminary data.</text>
</comment>